<accession>G8JU31</accession>
<evidence type="ECO:0000313" key="2">
    <source>
        <dbReference type="Proteomes" id="UP000006790"/>
    </source>
</evidence>
<dbReference type="KEGG" id="erc:Ecym_4495"/>
<keyword evidence="2" id="KW-1185">Reference proteome</keyword>
<sequence>MLFYIQDGFMHTKKNQGLEEVVTGDGKLRLADDGRGFLKLWESSGSGRPTFETESEQRYVWKKIMQKWKGGEPEWELVSKRSIGREFWLDRQKEACGWSAGGGKGTEYSKDGLGLRKTLPQVHDAHCTLVIHIQGIAYFYIEYSASVIKKQRISVKEC</sequence>
<proteinExistence type="predicted"/>
<reference evidence="2" key="1">
    <citation type="journal article" date="2012" name="G3 (Bethesda)">
        <title>Pichia sorbitophila, an interspecies yeast hybrid reveals early steps of genome resolution following polyploidization.</title>
        <authorList>
            <person name="Leh Louis V."/>
            <person name="Despons L."/>
            <person name="Friedrich A."/>
            <person name="Martin T."/>
            <person name="Durrens P."/>
            <person name="Casaregola S."/>
            <person name="Neuveglise C."/>
            <person name="Fairhead C."/>
            <person name="Marck C."/>
            <person name="Cruz J.A."/>
            <person name="Straub M.L."/>
            <person name="Kugler V."/>
            <person name="Sacerdot C."/>
            <person name="Uzunov Z."/>
            <person name="Thierry A."/>
            <person name="Weiss S."/>
            <person name="Bleykasten C."/>
            <person name="De Montigny J."/>
            <person name="Jacques N."/>
            <person name="Jung P."/>
            <person name="Lemaire M."/>
            <person name="Mallet S."/>
            <person name="Morel G."/>
            <person name="Richard G.F."/>
            <person name="Sarkar A."/>
            <person name="Savel G."/>
            <person name="Schacherer J."/>
            <person name="Seret M.L."/>
            <person name="Talla E."/>
            <person name="Samson G."/>
            <person name="Jubin C."/>
            <person name="Poulain J."/>
            <person name="Vacherie B."/>
            <person name="Barbe V."/>
            <person name="Pelletier E."/>
            <person name="Sherman D.J."/>
            <person name="Westhof E."/>
            <person name="Weissenbach J."/>
            <person name="Baret P.V."/>
            <person name="Wincker P."/>
            <person name="Gaillardin C."/>
            <person name="Dujon B."/>
            <person name="Souciet J.L."/>
        </authorList>
    </citation>
    <scope>NUCLEOTIDE SEQUENCE [LARGE SCALE GENOMIC DNA]</scope>
    <source>
        <strain evidence="2">CBS 270.75 / DBVPG 7215 / KCTC 17166 / NRRL Y-17582</strain>
    </source>
</reference>
<dbReference type="EMBL" id="CP002500">
    <property type="protein sequence ID" value="AET39534.1"/>
    <property type="molecule type" value="Genomic_DNA"/>
</dbReference>
<dbReference type="Proteomes" id="UP000006790">
    <property type="component" value="Chromosome 4"/>
</dbReference>
<protein>
    <submittedName>
        <fullName evidence="1">Uncharacterized protein</fullName>
    </submittedName>
</protein>
<dbReference type="GeneID" id="11470115"/>
<dbReference type="InParanoid" id="G8JU31"/>
<dbReference type="RefSeq" id="XP_003646351.1">
    <property type="nucleotide sequence ID" value="XM_003646303.1"/>
</dbReference>
<dbReference type="AlphaFoldDB" id="G8JU31"/>
<dbReference type="HOGENOM" id="CLU_1669386_0_0_1"/>
<evidence type="ECO:0000313" key="1">
    <source>
        <dbReference type="EMBL" id="AET39534.1"/>
    </source>
</evidence>
<gene>
    <name evidence="1" type="ordered locus">Ecym_4495</name>
</gene>
<organism evidence="1 2">
    <name type="scientific">Eremothecium cymbalariae (strain CBS 270.75 / DBVPG 7215 / KCTC 17166 / NRRL Y-17582)</name>
    <name type="common">Yeast</name>
    <dbReference type="NCBI Taxonomy" id="931890"/>
    <lineage>
        <taxon>Eukaryota</taxon>
        <taxon>Fungi</taxon>
        <taxon>Dikarya</taxon>
        <taxon>Ascomycota</taxon>
        <taxon>Saccharomycotina</taxon>
        <taxon>Saccharomycetes</taxon>
        <taxon>Saccharomycetales</taxon>
        <taxon>Saccharomycetaceae</taxon>
        <taxon>Eremothecium</taxon>
    </lineage>
</organism>
<name>G8JU31_ERECY</name>